<reference evidence="2 3" key="1">
    <citation type="submission" date="2016-06" db="EMBL/GenBank/DDBJ databases">
        <authorList>
            <person name="Olsen C.W."/>
            <person name="Carey S."/>
            <person name="Hinshaw L."/>
            <person name="Karasin A.I."/>
        </authorList>
    </citation>
    <scope>NUCLEOTIDE SEQUENCE [LARGE SCALE GENOMIC DNA]</scope>
    <source>
        <strain evidence="2 3">LZ-22</strain>
    </source>
</reference>
<feature type="transmembrane region" description="Helical" evidence="1">
    <location>
        <begin position="228"/>
        <end position="245"/>
    </location>
</feature>
<name>A0A1G6GCW1_9ACTN</name>
<dbReference type="OrthoDB" id="5141135at2"/>
<proteinExistence type="predicted"/>
<keyword evidence="1" id="KW-0812">Transmembrane</keyword>
<keyword evidence="3" id="KW-1185">Reference proteome</keyword>
<keyword evidence="1" id="KW-0472">Membrane</keyword>
<dbReference type="EMBL" id="FMYF01000001">
    <property type="protein sequence ID" value="SDB79827.1"/>
    <property type="molecule type" value="Genomic_DNA"/>
</dbReference>
<dbReference type="InterPro" id="IPR026898">
    <property type="entry name" value="PrsW"/>
</dbReference>
<dbReference type="GO" id="GO:0008233">
    <property type="term" value="F:peptidase activity"/>
    <property type="evidence" value="ECO:0007669"/>
    <property type="project" value="InterPro"/>
</dbReference>
<dbReference type="AlphaFoldDB" id="A0A1G6GCW1"/>
<feature type="transmembrane region" description="Helical" evidence="1">
    <location>
        <begin position="133"/>
        <end position="156"/>
    </location>
</feature>
<organism evidence="2 3">
    <name type="scientific">Raineyella antarctica</name>
    <dbReference type="NCBI Taxonomy" id="1577474"/>
    <lineage>
        <taxon>Bacteria</taxon>
        <taxon>Bacillati</taxon>
        <taxon>Actinomycetota</taxon>
        <taxon>Actinomycetes</taxon>
        <taxon>Propionibacteriales</taxon>
        <taxon>Propionibacteriaceae</taxon>
        <taxon>Raineyella</taxon>
    </lineage>
</organism>
<feature type="transmembrane region" description="Helical" evidence="1">
    <location>
        <begin position="67"/>
        <end position="88"/>
    </location>
</feature>
<evidence type="ECO:0000313" key="3">
    <source>
        <dbReference type="Proteomes" id="UP000199086"/>
    </source>
</evidence>
<accession>A0A1G6GCW1</accession>
<gene>
    <name evidence="2" type="ORF">GA0111570_10196</name>
</gene>
<feature type="transmembrane region" description="Helical" evidence="1">
    <location>
        <begin position="12"/>
        <end position="33"/>
    </location>
</feature>
<feature type="transmembrane region" description="Helical" evidence="1">
    <location>
        <begin position="40"/>
        <end position="61"/>
    </location>
</feature>
<dbReference type="Proteomes" id="UP000199086">
    <property type="component" value="Unassembled WGS sequence"/>
</dbReference>
<dbReference type="Pfam" id="PF13367">
    <property type="entry name" value="PrsW-protease"/>
    <property type="match status" value="1"/>
</dbReference>
<dbReference type="STRING" id="1577474.GA0111570_10196"/>
<feature type="transmembrane region" description="Helical" evidence="1">
    <location>
        <begin position="176"/>
        <end position="196"/>
    </location>
</feature>
<protein>
    <submittedName>
        <fullName evidence="2">Membrane proteinase PrsW, cleaves anti-sigma factor RsiW, M82 family</fullName>
    </submittedName>
</protein>
<sequence length="257" mass="26287">MPTQDHTAASWRWILVLCAAGALYWLALLVLIATSDVRMLPIVLLLGALVFPAAVLAYLNWSTPRPVVSGVLVVGVTILSGVVGVPLSNILESFADGRTSVATTLAVAGIEESLKLLVPGLVLAAGMARDRRAGAVIGVAAGAGFAILEMLGAGVTSLPAGSALRSLDRGLLVRDVLHPACHLAWTGVVAAALWQVRDHPRPGALAALLAGFVVVVALHAAADSSPDVLFSVLVATASLALLVVAGRRTNCPDRVAA</sequence>
<feature type="transmembrane region" description="Helical" evidence="1">
    <location>
        <begin position="203"/>
        <end position="222"/>
    </location>
</feature>
<evidence type="ECO:0000256" key="1">
    <source>
        <dbReference type="SAM" id="Phobius"/>
    </source>
</evidence>
<evidence type="ECO:0000313" key="2">
    <source>
        <dbReference type="EMBL" id="SDB79827.1"/>
    </source>
</evidence>
<keyword evidence="1" id="KW-1133">Transmembrane helix</keyword>
<dbReference type="RefSeq" id="WP_092605284.1">
    <property type="nucleotide sequence ID" value="NZ_FMYF01000001.1"/>
</dbReference>